<accession>A0A9D4QWV2</accession>
<dbReference type="Pfam" id="PF25900">
    <property type="entry name" value="PAPPA"/>
    <property type="match status" value="3"/>
</dbReference>
<feature type="domain" description="Pappalysin-1 SD scarf" evidence="2">
    <location>
        <begin position="173"/>
        <end position="319"/>
    </location>
</feature>
<keyword evidence="1" id="KW-0732">Signal</keyword>
<protein>
    <recommendedName>
        <fullName evidence="2">Pappalysin-1 SD scarf domain-containing protein</fullName>
    </recommendedName>
</protein>
<reference evidence="3" key="2">
    <citation type="submission" date="2020-11" db="EMBL/GenBank/DDBJ databases">
        <authorList>
            <person name="McCartney M.A."/>
            <person name="Auch B."/>
            <person name="Kono T."/>
            <person name="Mallez S."/>
            <person name="Becker A."/>
            <person name="Gohl D.M."/>
            <person name="Silverstein K.A.T."/>
            <person name="Koren S."/>
            <person name="Bechman K.B."/>
            <person name="Herman A."/>
            <person name="Abrahante J.E."/>
            <person name="Garbe J."/>
        </authorList>
    </citation>
    <scope>NUCLEOTIDE SEQUENCE</scope>
    <source>
        <strain evidence="3">Duluth1</strain>
        <tissue evidence="3">Whole animal</tissue>
    </source>
</reference>
<evidence type="ECO:0000313" key="3">
    <source>
        <dbReference type="EMBL" id="KAH3845130.1"/>
    </source>
</evidence>
<dbReference type="Proteomes" id="UP000828390">
    <property type="component" value="Unassembled WGS sequence"/>
</dbReference>
<feature type="domain" description="Pappalysin-1 SD scarf" evidence="2">
    <location>
        <begin position="19"/>
        <end position="172"/>
    </location>
</feature>
<comment type="caution">
    <text evidence="3">The sequence shown here is derived from an EMBL/GenBank/DDBJ whole genome shotgun (WGS) entry which is preliminary data.</text>
</comment>
<dbReference type="EMBL" id="JAIWYP010000003">
    <property type="protein sequence ID" value="KAH3845130.1"/>
    <property type="molecule type" value="Genomic_DNA"/>
</dbReference>
<feature type="chain" id="PRO_5039565954" description="Pappalysin-1 SD scarf domain-containing protein" evidence="1">
    <location>
        <begin position="21"/>
        <end position="522"/>
    </location>
</feature>
<sequence length="522" mass="59114">MKATLAIWGLALFGLSENLAARVDQQWVSGVLGYSSQYGSDKWSAQQILGAPDVYPAYADDKRAWAPDDIDANQFLEFQFTTSVYVTRLDVYETFNGGGVKAIKCFDVSEEWITLWSTDKVYALEYPRIFIPPLTSTISCFSNRIKLDIDCTAANTWVEIDAVMLYGTKEEEQWVSRVIGYSSQFGSGNYGYTYTAQAIVGAPDMYHINDGMAWAPGVIDKNQFLEFQFATPVYVTKVDVYEIFNAGSVKAIKCFDVSEEWITLWSTDQVYAFESERIFSPSFTSTRPCFSNHIRLDIDCTVANDWVQIDAVRLHGSKEAVQWVKDVIMYSSEYGRYKWSVDQTLGLPDVYPGYADDKRAWAPDVINAKQFLVLKFATPVYVTKVDVYETFNAGGVKAIECFDAQEETFPNGTMTVYRRWIRLWSTPQVSVVQSARIFSPSFTSTIRCFSDTIALFIDCTAANNWVEIDAVRLKGYQKSWSRLAKREHVIEVLEDEEDKAVTAVESAAAKMSIKQLLAHVRK</sequence>
<evidence type="ECO:0000259" key="2">
    <source>
        <dbReference type="Pfam" id="PF25900"/>
    </source>
</evidence>
<reference evidence="3" key="1">
    <citation type="journal article" date="2019" name="bioRxiv">
        <title>The Genome of the Zebra Mussel, Dreissena polymorpha: A Resource for Invasive Species Research.</title>
        <authorList>
            <person name="McCartney M.A."/>
            <person name="Auch B."/>
            <person name="Kono T."/>
            <person name="Mallez S."/>
            <person name="Zhang Y."/>
            <person name="Obille A."/>
            <person name="Becker A."/>
            <person name="Abrahante J.E."/>
            <person name="Garbe J."/>
            <person name="Badalamenti J.P."/>
            <person name="Herman A."/>
            <person name="Mangelson H."/>
            <person name="Liachko I."/>
            <person name="Sullivan S."/>
            <person name="Sone E.D."/>
            <person name="Koren S."/>
            <person name="Silverstein K.A.T."/>
            <person name="Beckman K.B."/>
            <person name="Gohl D.M."/>
        </authorList>
    </citation>
    <scope>NUCLEOTIDE SEQUENCE</scope>
    <source>
        <strain evidence="3">Duluth1</strain>
        <tissue evidence="3">Whole animal</tissue>
    </source>
</reference>
<evidence type="ECO:0000313" key="4">
    <source>
        <dbReference type="Proteomes" id="UP000828390"/>
    </source>
</evidence>
<name>A0A9D4QWV2_DREPO</name>
<dbReference type="AlphaFoldDB" id="A0A9D4QWV2"/>
<feature type="domain" description="Pappalysin-1 SD scarf" evidence="2">
    <location>
        <begin position="320"/>
        <end position="480"/>
    </location>
</feature>
<feature type="signal peptide" evidence="1">
    <location>
        <begin position="1"/>
        <end position="20"/>
    </location>
</feature>
<organism evidence="3 4">
    <name type="scientific">Dreissena polymorpha</name>
    <name type="common">Zebra mussel</name>
    <name type="synonym">Mytilus polymorpha</name>
    <dbReference type="NCBI Taxonomy" id="45954"/>
    <lineage>
        <taxon>Eukaryota</taxon>
        <taxon>Metazoa</taxon>
        <taxon>Spiralia</taxon>
        <taxon>Lophotrochozoa</taxon>
        <taxon>Mollusca</taxon>
        <taxon>Bivalvia</taxon>
        <taxon>Autobranchia</taxon>
        <taxon>Heteroconchia</taxon>
        <taxon>Euheterodonta</taxon>
        <taxon>Imparidentia</taxon>
        <taxon>Neoheterodontei</taxon>
        <taxon>Myida</taxon>
        <taxon>Dreissenoidea</taxon>
        <taxon>Dreissenidae</taxon>
        <taxon>Dreissena</taxon>
    </lineage>
</organism>
<evidence type="ECO:0000256" key="1">
    <source>
        <dbReference type="SAM" id="SignalP"/>
    </source>
</evidence>
<proteinExistence type="predicted"/>
<dbReference type="InterPro" id="IPR058897">
    <property type="entry name" value="PAPPA_SD_C"/>
</dbReference>
<keyword evidence="4" id="KW-1185">Reference proteome</keyword>
<gene>
    <name evidence="3" type="ORF">DPMN_087401</name>
</gene>